<evidence type="ECO:0000313" key="2">
    <source>
        <dbReference type="EMBL" id="KAK1842428.1"/>
    </source>
</evidence>
<organism evidence="2 3">
    <name type="scientific">Colletotrichum chrysophilum</name>
    <dbReference type="NCBI Taxonomy" id="1836956"/>
    <lineage>
        <taxon>Eukaryota</taxon>
        <taxon>Fungi</taxon>
        <taxon>Dikarya</taxon>
        <taxon>Ascomycota</taxon>
        <taxon>Pezizomycotina</taxon>
        <taxon>Sordariomycetes</taxon>
        <taxon>Hypocreomycetidae</taxon>
        <taxon>Glomerellales</taxon>
        <taxon>Glomerellaceae</taxon>
        <taxon>Colletotrichum</taxon>
        <taxon>Colletotrichum gloeosporioides species complex</taxon>
    </lineage>
</organism>
<protein>
    <submittedName>
        <fullName evidence="2">Transposase</fullName>
    </submittedName>
</protein>
<dbReference type="EMBL" id="JAQOWY010000414">
    <property type="protein sequence ID" value="KAK1842428.1"/>
    <property type="molecule type" value="Genomic_DNA"/>
</dbReference>
<dbReference type="InterPro" id="IPR050863">
    <property type="entry name" value="CenT-Element_Derived"/>
</dbReference>
<feature type="domain" description="DDE-1" evidence="1">
    <location>
        <begin position="51"/>
        <end position="149"/>
    </location>
</feature>
<dbReference type="GO" id="GO:0005634">
    <property type="term" value="C:nucleus"/>
    <property type="evidence" value="ECO:0007669"/>
    <property type="project" value="TreeGrafter"/>
</dbReference>
<dbReference type="Proteomes" id="UP001243330">
    <property type="component" value="Unassembled WGS sequence"/>
</dbReference>
<sequence length="306" mass="34456">MGQIASGMVVISAERRLNTKMMQPGDREWVIVIQAISSSGYSVPPYTKSRTTGSYRLLIVDGHKSHYTTDFEIYCKENNIVTLCMPAHSSHLLQPLDVGCFRPLKKAYGRQIEDKIRRGNTHITKEDFFPAFREAFTQALTEKNIQRGFRGAGLVPLGAESVISKLDVKLHTPTPPGSLPTTPPTWTSQTLNNLTEVSSQSELIKRRISRHQNSSLTSIIEAVEHLSKGAHGFMHQIALLRSENKILREENNLLSRRRRAKKTRLRQGGSLTIAEAEDLQSQREAIAQIEEETRWSSGRRPRTETG</sequence>
<dbReference type="AlphaFoldDB" id="A0AAD9A6J9"/>
<gene>
    <name evidence="2" type="ORF">CCHR01_14937</name>
</gene>
<comment type="caution">
    <text evidence="2">The sequence shown here is derived from an EMBL/GenBank/DDBJ whole genome shotgun (WGS) entry which is preliminary data.</text>
</comment>
<dbReference type="Pfam" id="PF03184">
    <property type="entry name" value="DDE_1"/>
    <property type="match status" value="1"/>
</dbReference>
<proteinExistence type="predicted"/>
<evidence type="ECO:0000259" key="1">
    <source>
        <dbReference type="Pfam" id="PF03184"/>
    </source>
</evidence>
<name>A0AAD9A6J9_9PEZI</name>
<dbReference type="PANTHER" id="PTHR19303:SF62">
    <property type="entry name" value="HTH CENPB-TYPE DOMAIN-CONTAINING PROTEIN-RELATED"/>
    <property type="match status" value="1"/>
</dbReference>
<accession>A0AAD9A6J9</accession>
<evidence type="ECO:0000313" key="3">
    <source>
        <dbReference type="Proteomes" id="UP001243330"/>
    </source>
</evidence>
<reference evidence="2" key="1">
    <citation type="submission" date="2023-01" db="EMBL/GenBank/DDBJ databases">
        <title>Colletotrichum chrysophilum M932 genome sequence.</title>
        <authorList>
            <person name="Baroncelli R."/>
        </authorList>
    </citation>
    <scope>NUCLEOTIDE SEQUENCE</scope>
    <source>
        <strain evidence="2">M932</strain>
    </source>
</reference>
<keyword evidence="3" id="KW-1185">Reference proteome</keyword>
<dbReference type="GO" id="GO:0003677">
    <property type="term" value="F:DNA binding"/>
    <property type="evidence" value="ECO:0007669"/>
    <property type="project" value="TreeGrafter"/>
</dbReference>
<dbReference type="InterPro" id="IPR004875">
    <property type="entry name" value="DDE_SF_endonuclease_dom"/>
</dbReference>
<dbReference type="PANTHER" id="PTHR19303">
    <property type="entry name" value="TRANSPOSON"/>
    <property type="match status" value="1"/>
</dbReference>